<dbReference type="Pfam" id="PF05170">
    <property type="entry name" value="AsmA"/>
    <property type="match status" value="2"/>
</dbReference>
<dbReference type="PANTHER" id="PTHR30441">
    <property type="entry name" value="DUF748 DOMAIN-CONTAINING PROTEIN"/>
    <property type="match status" value="1"/>
</dbReference>
<feature type="domain" description="AsmA" evidence="2">
    <location>
        <begin position="298"/>
        <end position="536"/>
    </location>
</feature>
<evidence type="ECO:0000313" key="4">
    <source>
        <dbReference type="Proteomes" id="UP000308054"/>
    </source>
</evidence>
<dbReference type="Proteomes" id="UP000308054">
    <property type="component" value="Unassembled WGS sequence"/>
</dbReference>
<dbReference type="OrthoDB" id="5439561at2"/>
<dbReference type="GO" id="GO:0005886">
    <property type="term" value="C:plasma membrane"/>
    <property type="evidence" value="ECO:0007669"/>
    <property type="project" value="TreeGrafter"/>
</dbReference>
<dbReference type="RefSeq" id="WP_135994139.1">
    <property type="nucleotide sequence ID" value="NZ_CP071057.1"/>
</dbReference>
<feature type="domain" description="AsmA" evidence="2">
    <location>
        <begin position="7"/>
        <end position="189"/>
    </location>
</feature>
<accession>A0A4S2H226</accession>
<name>A0A4S2H226_9PROT</name>
<evidence type="ECO:0000256" key="1">
    <source>
        <dbReference type="SAM" id="MobiDB-lite"/>
    </source>
</evidence>
<evidence type="ECO:0000259" key="2">
    <source>
        <dbReference type="Pfam" id="PF05170"/>
    </source>
</evidence>
<protein>
    <submittedName>
        <fullName evidence="3">AsmA family protein</fullName>
    </submittedName>
</protein>
<comment type="caution">
    <text evidence="3">The sequence shown here is derived from an EMBL/GenBank/DDBJ whole genome shotgun (WGS) entry which is preliminary data.</text>
</comment>
<keyword evidence="4" id="KW-1185">Reference proteome</keyword>
<reference evidence="3 4" key="1">
    <citation type="journal article" date="2017" name="Int. J. Syst. Evol. Microbiol.">
        <title>Marinicauda algicola sp. nov., isolated from a marine red alga Rhodosorus marinus.</title>
        <authorList>
            <person name="Jeong S.E."/>
            <person name="Jeon S.H."/>
            <person name="Chun B.H."/>
            <person name="Kim D.W."/>
            <person name="Jeon C.O."/>
        </authorList>
    </citation>
    <scope>NUCLEOTIDE SEQUENCE [LARGE SCALE GENOMIC DNA]</scope>
    <source>
        <strain evidence="3 4">JCM 31718</strain>
    </source>
</reference>
<feature type="region of interest" description="Disordered" evidence="1">
    <location>
        <begin position="645"/>
        <end position="709"/>
    </location>
</feature>
<sequence length="709" mass="74226">MRRILLVLAFLLATGLAAALIAPSLIPADAYRDRIEQAASDALGREVSISGDISLALLPKVQARAGDVTIANAEGFGEEPFAQMDALRLTLQLLPLVRREFVIEEFILVDPVIRLEQRAGRNNWSFGTGDTAPATSAGEGFRRPGALPIEASFGDVRIENGTLIYAGDGDARRFEAVDLAIGLPGVDAPVSLEGGFTLEGRAMDFSASLGSLRGFFEGARTPAALSLTGPIGEVGFDGHILESRELEYEGAADLDLVLPELAAVFGASLPPGEGFRRFAATGRLAGAPGRISLSESDLAFDDITASGSLDIDYAGARPRLDGRVDIPELNLNPYLPEPAGTGPGADAGWSEEPIDLSALRLVDARLRGSVGRLLVREIEFSDAELDAALDNGRLSADLTQFLLYGGRGNARVVANARTAVPSYAFTGRLEALEALPFLTAAAGFERLRGTGTLGLDLTGSGSSIAAIMESLSGTGDFDFTDGAIVGVNLAQVIRGVLNAVETRSLPDAFGDRQETDFSALRGTISMADGVARNPDLTMLSPLLRAAGEGEVDLGARRLDYRFTPRAVASLSGQGGEADLQGIGVPILISGDFADPQITLDFATIARNLVQARAQGQLGDLGQLLDLERMREQGAGGLLDILTGAAGTQPAEETETQPGETPADDQERAGDLLRGILGEAIRRSQEDTTQETQDEPAAEDGESEGSSGGG</sequence>
<dbReference type="AlphaFoldDB" id="A0A4S2H226"/>
<feature type="compositionally biased region" description="Acidic residues" evidence="1">
    <location>
        <begin position="687"/>
        <end position="702"/>
    </location>
</feature>
<dbReference type="InterPro" id="IPR007844">
    <property type="entry name" value="AsmA"/>
</dbReference>
<dbReference type="GO" id="GO:0090313">
    <property type="term" value="P:regulation of protein targeting to membrane"/>
    <property type="evidence" value="ECO:0007669"/>
    <property type="project" value="TreeGrafter"/>
</dbReference>
<gene>
    <name evidence="3" type="ORF">E5163_00400</name>
</gene>
<proteinExistence type="predicted"/>
<dbReference type="InterPro" id="IPR052894">
    <property type="entry name" value="AsmA-related"/>
</dbReference>
<dbReference type="EMBL" id="SRXW01000001">
    <property type="protein sequence ID" value="TGY89640.1"/>
    <property type="molecule type" value="Genomic_DNA"/>
</dbReference>
<evidence type="ECO:0000313" key="3">
    <source>
        <dbReference type="EMBL" id="TGY89640.1"/>
    </source>
</evidence>
<organism evidence="3 4">
    <name type="scientific">Marinicauda algicola</name>
    <dbReference type="NCBI Taxonomy" id="2029849"/>
    <lineage>
        <taxon>Bacteria</taxon>
        <taxon>Pseudomonadati</taxon>
        <taxon>Pseudomonadota</taxon>
        <taxon>Alphaproteobacteria</taxon>
        <taxon>Maricaulales</taxon>
        <taxon>Maricaulaceae</taxon>
        <taxon>Marinicauda</taxon>
    </lineage>
</organism>
<dbReference type="PANTHER" id="PTHR30441:SF4">
    <property type="entry name" value="PROTEIN ASMA"/>
    <property type="match status" value="1"/>
</dbReference>